<protein>
    <submittedName>
        <fullName evidence="1">Uncharacterized protein</fullName>
    </submittedName>
</protein>
<proteinExistence type="predicted"/>
<sequence>MTSNVQDAVAVMKQFRPDMAFFRDSYRQIHRMPELSGQEADTALLVSAFLESLGGFTVHTGIGGHGIAAVLSNGDGPCLLLRADMDALAILEQTGLPYASQRTMMDQDAAKPVMHACGHDTHVACLMATTQLLYDSRAHWRGTLICLFQPAEETLSGAKAMIEDGLFEKVPKPDLVLAQHVDNLRTGAITSRGGPLLMACESLGVRIFGAGGHGGLPHQCVDPVTIGCSIVTKLQTIVSREVEPGKLGILTCGSIHAGDTAGTIPDHLDLKVSIRAEDDATHRKMHASVKRIIEAECRAGGATRTPQYNTIMSGSATVNDEDSFQRLRSSFVSYFGSDYSDMDTAAATEDVHLLATAAGAPLVMWFFGGTDATQWDETERDGRLDELPVPHSPFFAPSIECLDVGVNALSLAALTFFAPGLHE</sequence>
<dbReference type="EMBL" id="JANJQO010000419">
    <property type="protein sequence ID" value="KAJ2977983.1"/>
    <property type="molecule type" value="Genomic_DNA"/>
</dbReference>
<accession>A0ACC1NG22</accession>
<comment type="caution">
    <text evidence="1">The sequence shown here is derived from an EMBL/GenBank/DDBJ whole genome shotgun (WGS) entry which is preliminary data.</text>
</comment>
<organism evidence="1 2">
    <name type="scientific">Zarea fungicola</name>
    <dbReference type="NCBI Taxonomy" id="93591"/>
    <lineage>
        <taxon>Eukaryota</taxon>
        <taxon>Fungi</taxon>
        <taxon>Dikarya</taxon>
        <taxon>Ascomycota</taxon>
        <taxon>Pezizomycotina</taxon>
        <taxon>Sordariomycetes</taxon>
        <taxon>Hypocreomycetidae</taxon>
        <taxon>Hypocreales</taxon>
        <taxon>Cordycipitaceae</taxon>
        <taxon>Zarea</taxon>
    </lineage>
</organism>
<keyword evidence="2" id="KW-1185">Reference proteome</keyword>
<evidence type="ECO:0000313" key="1">
    <source>
        <dbReference type="EMBL" id="KAJ2977983.1"/>
    </source>
</evidence>
<gene>
    <name evidence="1" type="ORF">NQ176_g4068</name>
</gene>
<name>A0ACC1NG22_9HYPO</name>
<reference evidence="1" key="1">
    <citation type="submission" date="2022-08" db="EMBL/GenBank/DDBJ databases">
        <title>Genome Sequence of Lecanicillium fungicola.</title>
        <authorList>
            <person name="Buettner E."/>
        </authorList>
    </citation>
    <scope>NUCLEOTIDE SEQUENCE</scope>
    <source>
        <strain evidence="1">Babe33</strain>
    </source>
</reference>
<dbReference type="Proteomes" id="UP001143910">
    <property type="component" value="Unassembled WGS sequence"/>
</dbReference>
<evidence type="ECO:0000313" key="2">
    <source>
        <dbReference type="Proteomes" id="UP001143910"/>
    </source>
</evidence>